<gene>
    <name evidence="4" type="ORF">QRD43_16670</name>
</gene>
<dbReference type="SUPFAM" id="SSF47616">
    <property type="entry name" value="GST C-terminal domain-like"/>
    <property type="match status" value="1"/>
</dbReference>
<dbReference type="Gene3D" id="1.20.1050.10">
    <property type="match status" value="1"/>
</dbReference>
<dbReference type="Pfam" id="PF02798">
    <property type="entry name" value="GST_N"/>
    <property type="match status" value="1"/>
</dbReference>
<evidence type="ECO:0000259" key="3">
    <source>
        <dbReference type="PROSITE" id="PS50405"/>
    </source>
</evidence>
<evidence type="ECO:0000259" key="2">
    <source>
        <dbReference type="PROSITE" id="PS50404"/>
    </source>
</evidence>
<sequence length="225" mass="25659">MLTIWGRRSSFNVQKVMWLIAELGLAHRHVPAGGDAGGCDTPEFTRLNPHQRIPVIDWDGQVVWESHAILRYLAARAGRPPFWSDDPHTRSTSERWMDWSQSTLEPEVMLGLFWALVRTPVQARDTALIRRKQLTSALHFQRLDAILARQPYLSGATFGLGDIPAGATLYRYFAMDIDRPHVPHVEGWYQRLRARAAYAEHVMVPFDELVGKPDRGARLLDLEQA</sequence>
<dbReference type="InterPro" id="IPR004045">
    <property type="entry name" value="Glutathione_S-Trfase_N"/>
</dbReference>
<keyword evidence="5" id="KW-1185">Reference proteome</keyword>
<dbReference type="PROSITE" id="PS50404">
    <property type="entry name" value="GST_NTER"/>
    <property type="match status" value="1"/>
</dbReference>
<organism evidence="4 5">
    <name type="scientific">Roseateles subflavus</name>
    <dbReference type="NCBI Taxonomy" id="3053353"/>
    <lineage>
        <taxon>Bacteria</taxon>
        <taxon>Pseudomonadati</taxon>
        <taxon>Pseudomonadota</taxon>
        <taxon>Betaproteobacteria</taxon>
        <taxon>Burkholderiales</taxon>
        <taxon>Sphaerotilaceae</taxon>
        <taxon>Roseateles</taxon>
    </lineage>
</organism>
<accession>A0ABT7LN20</accession>
<reference evidence="4 5" key="1">
    <citation type="submission" date="2023-06" db="EMBL/GenBank/DDBJ databases">
        <title>Pelomonas sp. APW6 16S ribosomal RNA gene genome sequencing and assembly.</title>
        <authorList>
            <person name="Woo H."/>
        </authorList>
    </citation>
    <scope>NUCLEOTIDE SEQUENCE [LARGE SCALE GENOMIC DNA]</scope>
    <source>
        <strain evidence="4 5">APW6</strain>
    </source>
</reference>
<dbReference type="Gene3D" id="3.40.30.10">
    <property type="entry name" value="Glutaredoxin"/>
    <property type="match status" value="1"/>
</dbReference>
<dbReference type="InterPro" id="IPR036282">
    <property type="entry name" value="Glutathione-S-Trfase_C_sf"/>
</dbReference>
<feature type="domain" description="GST N-terminal" evidence="2">
    <location>
        <begin position="1"/>
        <end position="81"/>
    </location>
</feature>
<dbReference type="Proteomes" id="UP001238603">
    <property type="component" value="Unassembled WGS sequence"/>
</dbReference>
<dbReference type="PANTHER" id="PTHR44051:SF19">
    <property type="entry name" value="DISULFIDE-BOND OXIDOREDUCTASE YFCG"/>
    <property type="match status" value="1"/>
</dbReference>
<comment type="similarity">
    <text evidence="1">Belongs to the GST superfamily.</text>
</comment>
<evidence type="ECO:0000313" key="5">
    <source>
        <dbReference type="Proteomes" id="UP001238603"/>
    </source>
</evidence>
<dbReference type="PANTHER" id="PTHR44051">
    <property type="entry name" value="GLUTATHIONE S-TRANSFERASE-RELATED"/>
    <property type="match status" value="1"/>
</dbReference>
<name>A0ABT7LN20_9BURK</name>
<dbReference type="EC" id="2.5.1.18" evidence="4"/>
<dbReference type="SUPFAM" id="SSF52833">
    <property type="entry name" value="Thioredoxin-like"/>
    <property type="match status" value="1"/>
</dbReference>
<comment type="caution">
    <text evidence="4">The sequence shown here is derived from an EMBL/GenBank/DDBJ whole genome shotgun (WGS) entry which is preliminary data.</text>
</comment>
<dbReference type="GO" id="GO:0004364">
    <property type="term" value="F:glutathione transferase activity"/>
    <property type="evidence" value="ECO:0007669"/>
    <property type="project" value="UniProtKB-EC"/>
</dbReference>
<dbReference type="InterPro" id="IPR004046">
    <property type="entry name" value="GST_C"/>
</dbReference>
<evidence type="ECO:0000256" key="1">
    <source>
        <dbReference type="RuleBase" id="RU003494"/>
    </source>
</evidence>
<dbReference type="InterPro" id="IPR036249">
    <property type="entry name" value="Thioredoxin-like_sf"/>
</dbReference>
<dbReference type="CDD" id="cd03047">
    <property type="entry name" value="GST_N_2"/>
    <property type="match status" value="1"/>
</dbReference>
<evidence type="ECO:0000313" key="4">
    <source>
        <dbReference type="EMBL" id="MDL5033550.1"/>
    </source>
</evidence>
<dbReference type="Pfam" id="PF00043">
    <property type="entry name" value="GST_C"/>
    <property type="match status" value="1"/>
</dbReference>
<protein>
    <submittedName>
        <fullName evidence="4">Glutathione S-transferase</fullName>
        <ecNumber evidence="4">2.5.1.18</ecNumber>
    </submittedName>
</protein>
<dbReference type="SFLD" id="SFLDS00019">
    <property type="entry name" value="Glutathione_Transferase_(cytos"/>
    <property type="match status" value="1"/>
</dbReference>
<keyword evidence="4" id="KW-0808">Transferase</keyword>
<dbReference type="RefSeq" id="WP_285983620.1">
    <property type="nucleotide sequence ID" value="NZ_JASVDS010000004.1"/>
</dbReference>
<dbReference type="SFLD" id="SFLDG00358">
    <property type="entry name" value="Main_(cytGST)"/>
    <property type="match status" value="1"/>
</dbReference>
<dbReference type="PROSITE" id="PS50405">
    <property type="entry name" value="GST_CTER"/>
    <property type="match status" value="1"/>
</dbReference>
<dbReference type="SFLD" id="SFLDG01150">
    <property type="entry name" value="Main.1:_Beta-like"/>
    <property type="match status" value="1"/>
</dbReference>
<feature type="domain" description="GST C-terminal" evidence="3">
    <location>
        <begin position="86"/>
        <end position="217"/>
    </location>
</feature>
<dbReference type="EMBL" id="JASVDS010000004">
    <property type="protein sequence ID" value="MDL5033550.1"/>
    <property type="molecule type" value="Genomic_DNA"/>
</dbReference>
<dbReference type="InterPro" id="IPR010987">
    <property type="entry name" value="Glutathione-S-Trfase_C-like"/>
</dbReference>
<proteinExistence type="inferred from homology"/>
<dbReference type="InterPro" id="IPR040079">
    <property type="entry name" value="Glutathione_S-Trfase"/>
</dbReference>